<keyword evidence="5 6" id="KW-0472">Membrane</keyword>
<dbReference type="CDD" id="cd06173">
    <property type="entry name" value="MFS_MefA_like"/>
    <property type="match status" value="1"/>
</dbReference>
<reference evidence="8" key="1">
    <citation type="journal article" date="2019" name="Int. J. Syst. Evol. Microbiol.">
        <title>The Global Catalogue of Microorganisms (GCM) 10K type strain sequencing project: providing services to taxonomists for standard genome sequencing and annotation.</title>
        <authorList>
            <consortium name="The Broad Institute Genomics Platform"/>
            <consortium name="The Broad Institute Genome Sequencing Center for Infectious Disease"/>
            <person name="Wu L."/>
            <person name="Ma J."/>
        </authorList>
    </citation>
    <scope>NUCLEOTIDE SEQUENCE [LARGE SCALE GENOMIC DNA]</scope>
    <source>
        <strain evidence="8">JCM 16950</strain>
    </source>
</reference>
<dbReference type="InterPro" id="IPR011701">
    <property type="entry name" value="MFS"/>
</dbReference>
<evidence type="ECO:0000256" key="4">
    <source>
        <dbReference type="ARBA" id="ARBA00022989"/>
    </source>
</evidence>
<evidence type="ECO:0000256" key="6">
    <source>
        <dbReference type="SAM" id="Phobius"/>
    </source>
</evidence>
<keyword evidence="3 6" id="KW-0812">Transmembrane</keyword>
<feature type="transmembrane region" description="Helical" evidence="6">
    <location>
        <begin position="54"/>
        <end position="73"/>
    </location>
</feature>
<comment type="caution">
    <text evidence="7">The sequence shown here is derived from an EMBL/GenBank/DDBJ whole genome shotgun (WGS) entry which is preliminary data.</text>
</comment>
<sequence>MAPPNLNQLRYAPPFGRDHLAHAWIVMRGIAEVGDSIWAVALAWTAVQIATPTLAATVVAAGSIPRVLVLLVGGALADRLNPLKIMLLFNVARTLVLLAVACWWLVNPPSTTVLLLAGLLFGICDAFYEPAAGTISRRMVRGTDLPAYGAAMQTSAQLGGMVGSALGGVIIARTALTGSAFINAFAFALVVIFIALWLRPRFALPRAKPQSVLRDITSGFRHLHDVPSTRTLVIALASLNVAAAPAMGIGIALRSSAEGWGPEALGVFGACAGISATLGAATVMKWRPRREAYAGLWAFISQGAAILAIGLGPFWLTVVAAIVIGGGAGFGSVLLGATFAGTTDPALLGRMSAIIQIGDVSLRPLTITVFGVLASTTALWVPFLVYGVAVTGLIVILLGNRELRGLSLGGKGR</sequence>
<evidence type="ECO:0000256" key="1">
    <source>
        <dbReference type="ARBA" id="ARBA00004651"/>
    </source>
</evidence>
<dbReference type="Pfam" id="PF07690">
    <property type="entry name" value="MFS_1"/>
    <property type="match status" value="1"/>
</dbReference>
<comment type="subcellular location">
    <subcellularLocation>
        <location evidence="1">Cell membrane</location>
        <topology evidence="1">Multi-pass membrane protein</topology>
    </subcellularLocation>
</comment>
<feature type="transmembrane region" description="Helical" evidence="6">
    <location>
        <begin position="322"/>
        <end position="341"/>
    </location>
</feature>
<dbReference type="SUPFAM" id="SSF103473">
    <property type="entry name" value="MFS general substrate transporter"/>
    <property type="match status" value="1"/>
</dbReference>
<dbReference type="Gene3D" id="1.20.1250.20">
    <property type="entry name" value="MFS general substrate transporter like domains"/>
    <property type="match status" value="1"/>
</dbReference>
<keyword evidence="8" id="KW-1185">Reference proteome</keyword>
<feature type="transmembrane region" description="Helical" evidence="6">
    <location>
        <begin position="379"/>
        <end position="398"/>
    </location>
</feature>
<proteinExistence type="predicted"/>
<gene>
    <name evidence="7" type="ORF">GCM10022240_29660</name>
</gene>
<feature type="transmembrane region" description="Helical" evidence="6">
    <location>
        <begin position="178"/>
        <end position="198"/>
    </location>
</feature>
<keyword evidence="4 6" id="KW-1133">Transmembrane helix</keyword>
<dbReference type="PANTHER" id="PTHR23513:SF6">
    <property type="entry name" value="MAJOR FACILITATOR SUPERFAMILY ASSOCIATED DOMAIN-CONTAINING PROTEIN"/>
    <property type="match status" value="1"/>
</dbReference>
<feature type="transmembrane region" description="Helical" evidence="6">
    <location>
        <begin position="296"/>
        <end position="316"/>
    </location>
</feature>
<dbReference type="RefSeq" id="WP_344785008.1">
    <property type="nucleotide sequence ID" value="NZ_BAABAF010000011.1"/>
</dbReference>
<feature type="transmembrane region" description="Helical" evidence="6">
    <location>
        <begin position="231"/>
        <end position="253"/>
    </location>
</feature>
<evidence type="ECO:0000313" key="7">
    <source>
        <dbReference type="EMBL" id="GAA3776196.1"/>
    </source>
</evidence>
<dbReference type="EMBL" id="BAABAF010000011">
    <property type="protein sequence ID" value="GAA3776196.1"/>
    <property type="molecule type" value="Genomic_DNA"/>
</dbReference>
<organism evidence="7 8">
    <name type="scientific">Microbacterium kribbense</name>
    <dbReference type="NCBI Taxonomy" id="433645"/>
    <lineage>
        <taxon>Bacteria</taxon>
        <taxon>Bacillati</taxon>
        <taxon>Actinomycetota</taxon>
        <taxon>Actinomycetes</taxon>
        <taxon>Micrococcales</taxon>
        <taxon>Microbacteriaceae</taxon>
        <taxon>Microbacterium</taxon>
    </lineage>
</organism>
<feature type="transmembrane region" description="Helical" evidence="6">
    <location>
        <begin position="85"/>
        <end position="106"/>
    </location>
</feature>
<name>A0ABP7H1G2_9MICO</name>
<keyword evidence="2" id="KW-1003">Cell membrane</keyword>
<dbReference type="PANTHER" id="PTHR23513">
    <property type="entry name" value="INTEGRAL MEMBRANE EFFLUX PROTEIN-RELATED"/>
    <property type="match status" value="1"/>
</dbReference>
<dbReference type="Proteomes" id="UP001500540">
    <property type="component" value="Unassembled WGS sequence"/>
</dbReference>
<dbReference type="InterPro" id="IPR036259">
    <property type="entry name" value="MFS_trans_sf"/>
</dbReference>
<feature type="transmembrane region" description="Helical" evidence="6">
    <location>
        <begin position="112"/>
        <end position="128"/>
    </location>
</feature>
<evidence type="ECO:0000256" key="2">
    <source>
        <dbReference type="ARBA" id="ARBA00022475"/>
    </source>
</evidence>
<feature type="transmembrane region" description="Helical" evidence="6">
    <location>
        <begin position="148"/>
        <end position="172"/>
    </location>
</feature>
<protein>
    <submittedName>
        <fullName evidence="7">MFS transporter</fullName>
    </submittedName>
</protein>
<evidence type="ECO:0000256" key="5">
    <source>
        <dbReference type="ARBA" id="ARBA00023136"/>
    </source>
</evidence>
<accession>A0ABP7H1G2</accession>
<evidence type="ECO:0000256" key="3">
    <source>
        <dbReference type="ARBA" id="ARBA00022692"/>
    </source>
</evidence>
<evidence type="ECO:0000313" key="8">
    <source>
        <dbReference type="Proteomes" id="UP001500540"/>
    </source>
</evidence>
<feature type="transmembrane region" description="Helical" evidence="6">
    <location>
        <begin position="265"/>
        <end position="284"/>
    </location>
</feature>